<accession>A0A7Z0K9X4</accession>
<sequence length="67" mass="7317">MNRLTRLLRFCEEVALAVDSANAVRHGLPLSDRAVRLQHRRGRTRPGVLPESREGGRGPDSATGGAR</sequence>
<name>A0A7Z0K9X4_9MICC</name>
<dbReference type="Proteomes" id="UP000535437">
    <property type="component" value="Unassembled WGS sequence"/>
</dbReference>
<evidence type="ECO:0000256" key="1">
    <source>
        <dbReference type="SAM" id="MobiDB-lite"/>
    </source>
</evidence>
<organism evidence="2 3">
    <name type="scientific">Nesterenkonia xinjiangensis</name>
    <dbReference type="NCBI Taxonomy" id="225327"/>
    <lineage>
        <taxon>Bacteria</taxon>
        <taxon>Bacillati</taxon>
        <taxon>Actinomycetota</taxon>
        <taxon>Actinomycetes</taxon>
        <taxon>Micrococcales</taxon>
        <taxon>Micrococcaceae</taxon>
        <taxon>Nesterenkonia</taxon>
    </lineage>
</organism>
<keyword evidence="3" id="KW-1185">Reference proteome</keyword>
<evidence type="ECO:0000313" key="3">
    <source>
        <dbReference type="Proteomes" id="UP000535437"/>
    </source>
</evidence>
<gene>
    <name evidence="2" type="ORF">HNR09_001639</name>
</gene>
<proteinExistence type="predicted"/>
<evidence type="ECO:0000313" key="2">
    <source>
        <dbReference type="EMBL" id="NYJ78228.1"/>
    </source>
</evidence>
<feature type="region of interest" description="Disordered" evidence="1">
    <location>
        <begin position="35"/>
        <end position="67"/>
    </location>
</feature>
<reference evidence="2 3" key="1">
    <citation type="submission" date="2020-07" db="EMBL/GenBank/DDBJ databases">
        <title>Sequencing the genomes of 1000 actinobacteria strains.</title>
        <authorList>
            <person name="Klenk H.-P."/>
        </authorList>
    </citation>
    <scope>NUCLEOTIDE SEQUENCE [LARGE SCALE GENOMIC DNA]</scope>
    <source>
        <strain evidence="2 3">DSM 15475</strain>
    </source>
</reference>
<dbReference type="RefSeq" id="WP_179541600.1">
    <property type="nucleotide sequence ID" value="NZ_BAAALL010000002.1"/>
</dbReference>
<comment type="caution">
    <text evidence="2">The sequence shown here is derived from an EMBL/GenBank/DDBJ whole genome shotgun (WGS) entry which is preliminary data.</text>
</comment>
<protein>
    <submittedName>
        <fullName evidence="2">Uncharacterized protein</fullName>
    </submittedName>
</protein>
<dbReference type="EMBL" id="JACCFY010000001">
    <property type="protein sequence ID" value="NYJ78228.1"/>
    <property type="molecule type" value="Genomic_DNA"/>
</dbReference>
<dbReference type="AlphaFoldDB" id="A0A7Z0K9X4"/>